<evidence type="ECO:0000313" key="3">
    <source>
        <dbReference type="Proteomes" id="UP000600080"/>
    </source>
</evidence>
<dbReference type="Proteomes" id="UP000600080">
    <property type="component" value="Unassembled WGS sequence"/>
</dbReference>
<sequence length="165" mass="17257">MTSLMLRTTTLGRITAGAAVGTLLLLSPAPFAPATPASGAPVGAYAPATAALTCGTDVNPNALTHPETITSTRIGRATVSLRDGRRGGHLYLWARITGARRGDTVRLDWSDPGPGGRRHRCSATVHSGSDQHTVAAAYVQNGSSYRQFRACGHHGGVTRCTRWAP</sequence>
<evidence type="ECO:0000313" key="2">
    <source>
        <dbReference type="EMBL" id="GGN56680.1"/>
    </source>
</evidence>
<proteinExistence type="predicted"/>
<keyword evidence="3" id="KW-1185">Reference proteome</keyword>
<protein>
    <recommendedName>
        <fullName evidence="4">Secreted protein</fullName>
    </recommendedName>
</protein>
<dbReference type="RefSeq" id="WP_189101884.1">
    <property type="nucleotide sequence ID" value="NZ_BMND01000027.1"/>
</dbReference>
<organism evidence="2 3">
    <name type="scientific">Streptomyces kronopolitis</name>
    <dbReference type="NCBI Taxonomy" id="1612435"/>
    <lineage>
        <taxon>Bacteria</taxon>
        <taxon>Bacillati</taxon>
        <taxon>Actinomycetota</taxon>
        <taxon>Actinomycetes</taxon>
        <taxon>Kitasatosporales</taxon>
        <taxon>Streptomycetaceae</taxon>
        <taxon>Streptomyces</taxon>
    </lineage>
</organism>
<dbReference type="GeneID" id="301550829"/>
<gene>
    <name evidence="2" type="ORF">GCM10012285_51440</name>
</gene>
<accession>A0ABQ2JTE9</accession>
<feature type="signal peptide" evidence="1">
    <location>
        <begin position="1"/>
        <end position="34"/>
    </location>
</feature>
<dbReference type="EMBL" id="BMND01000027">
    <property type="protein sequence ID" value="GGN56680.1"/>
    <property type="molecule type" value="Genomic_DNA"/>
</dbReference>
<reference evidence="3" key="1">
    <citation type="journal article" date="2019" name="Int. J. Syst. Evol. Microbiol.">
        <title>The Global Catalogue of Microorganisms (GCM) 10K type strain sequencing project: providing services to taxonomists for standard genome sequencing and annotation.</title>
        <authorList>
            <consortium name="The Broad Institute Genomics Platform"/>
            <consortium name="The Broad Institute Genome Sequencing Center for Infectious Disease"/>
            <person name="Wu L."/>
            <person name="Ma J."/>
        </authorList>
    </citation>
    <scope>NUCLEOTIDE SEQUENCE [LARGE SCALE GENOMIC DNA]</scope>
    <source>
        <strain evidence="3">CGMCC 4.7323</strain>
    </source>
</reference>
<evidence type="ECO:0000256" key="1">
    <source>
        <dbReference type="SAM" id="SignalP"/>
    </source>
</evidence>
<name>A0ABQ2JTE9_9ACTN</name>
<evidence type="ECO:0008006" key="4">
    <source>
        <dbReference type="Google" id="ProtNLM"/>
    </source>
</evidence>
<feature type="chain" id="PRO_5046572325" description="Secreted protein" evidence="1">
    <location>
        <begin position="35"/>
        <end position="165"/>
    </location>
</feature>
<keyword evidence="1" id="KW-0732">Signal</keyword>
<comment type="caution">
    <text evidence="2">The sequence shown here is derived from an EMBL/GenBank/DDBJ whole genome shotgun (WGS) entry which is preliminary data.</text>
</comment>